<proteinExistence type="predicted"/>
<name>A0A3E4QLE3_9BACT</name>
<dbReference type="PANTHER" id="PTHR43727">
    <property type="entry name" value="DIAMINOPIMELATE DECARBOXYLASE"/>
    <property type="match status" value="1"/>
</dbReference>
<evidence type="ECO:0000256" key="3">
    <source>
        <dbReference type="PIRSR" id="PIRSR600183-50"/>
    </source>
</evidence>
<dbReference type="Gene3D" id="2.40.37.10">
    <property type="entry name" value="Lyase, Ornithine Decarboxylase, Chain A, domain 1"/>
    <property type="match status" value="1"/>
</dbReference>
<dbReference type="SUPFAM" id="SSF51419">
    <property type="entry name" value="PLP-binding barrel"/>
    <property type="match status" value="1"/>
</dbReference>
<evidence type="ECO:0000313" key="6">
    <source>
        <dbReference type="Proteomes" id="UP000260835"/>
    </source>
</evidence>
<feature type="domain" description="Orn/DAP/Arg decarboxylase 2 N-terminal" evidence="4">
    <location>
        <begin position="36"/>
        <end position="282"/>
    </location>
</feature>
<dbReference type="Pfam" id="PF02784">
    <property type="entry name" value="Orn_Arg_deC_N"/>
    <property type="match status" value="1"/>
</dbReference>
<dbReference type="GO" id="GO:0008836">
    <property type="term" value="F:diaminopimelate decarboxylase activity"/>
    <property type="evidence" value="ECO:0007669"/>
    <property type="project" value="TreeGrafter"/>
</dbReference>
<feature type="modified residue" description="N6-(pyridoxal phosphate)lysine" evidence="3">
    <location>
        <position position="56"/>
    </location>
</feature>
<dbReference type="Proteomes" id="UP000260835">
    <property type="component" value="Unassembled WGS sequence"/>
</dbReference>
<protein>
    <recommendedName>
        <fullName evidence="4">Orn/DAP/Arg decarboxylase 2 N-terminal domain-containing protein</fullName>
    </recommendedName>
</protein>
<dbReference type="Gene3D" id="3.20.20.10">
    <property type="entry name" value="Alanine racemase"/>
    <property type="match status" value="1"/>
</dbReference>
<organism evidence="5 6">
    <name type="scientific">Prevotella disiens</name>
    <dbReference type="NCBI Taxonomy" id="28130"/>
    <lineage>
        <taxon>Bacteria</taxon>
        <taxon>Pseudomonadati</taxon>
        <taxon>Bacteroidota</taxon>
        <taxon>Bacteroidia</taxon>
        <taxon>Bacteroidales</taxon>
        <taxon>Prevotellaceae</taxon>
        <taxon>Prevotella</taxon>
    </lineage>
</organism>
<dbReference type="PANTHER" id="PTHR43727:SF2">
    <property type="entry name" value="GROUP IV DECARBOXYLASE"/>
    <property type="match status" value="1"/>
</dbReference>
<dbReference type="InterPro" id="IPR029066">
    <property type="entry name" value="PLP-binding_barrel"/>
</dbReference>
<dbReference type="InterPro" id="IPR022644">
    <property type="entry name" value="De-COase2_N"/>
</dbReference>
<keyword evidence="2 3" id="KW-0663">Pyridoxal phosphate</keyword>
<accession>A0A3E4QLE3</accession>
<sequence length="415" mass="47150">MISMEQINRTLLEKIDKIHGTPFYLMNGKEYLHNLQKFQDAFTQRYNKLIIGYSFKTNYVPTLCKIAHKAGCYAEVVSEMEYDLAKQLGFNNIIFNGPIKKTEILEKALIDKAIINLDSSYEIEKIINYKKTHPKEEIGIGLRLNIDLSNEEGVSKVQCGLRVGRFGFTKELLQDIIPMLHKNGIKIISLHGHTSSSDRAVENYSFITKQMLQVCKYFQLNDLKYFDVGGGFFGAAAKGIDTSHKPKYIDYANCILDICTTNKWFNTINPWIVIEPGVSVVANVFSYVSKIFQTKDIAGQKFLITDGSVYDVKPTLHTNNLPHTFYTKKKSEHTYTADLVGSTCMEKDIILKNISAPNSINHGDYVKIEGVGAYTIVLTPTFINYLSPIIEIEDDKTNIIRRRQTLNDVTSLYTL</sequence>
<evidence type="ECO:0000313" key="5">
    <source>
        <dbReference type="EMBL" id="RGL02851.1"/>
    </source>
</evidence>
<dbReference type="InterPro" id="IPR000183">
    <property type="entry name" value="Orn/DAP/Arg_de-COase"/>
</dbReference>
<comment type="caution">
    <text evidence="5">The sequence shown here is derived from an EMBL/GenBank/DDBJ whole genome shotgun (WGS) entry which is preliminary data.</text>
</comment>
<comment type="cofactor">
    <cofactor evidence="1 3">
        <name>pyridoxal 5'-phosphate</name>
        <dbReference type="ChEBI" id="CHEBI:597326"/>
    </cofactor>
</comment>
<dbReference type="GO" id="GO:0009089">
    <property type="term" value="P:lysine biosynthetic process via diaminopimelate"/>
    <property type="evidence" value="ECO:0007669"/>
    <property type="project" value="TreeGrafter"/>
</dbReference>
<feature type="active site" description="Proton donor" evidence="3">
    <location>
        <position position="344"/>
    </location>
</feature>
<evidence type="ECO:0000256" key="2">
    <source>
        <dbReference type="ARBA" id="ARBA00022898"/>
    </source>
</evidence>
<dbReference type="PRINTS" id="PR01179">
    <property type="entry name" value="ODADCRBXLASE"/>
</dbReference>
<dbReference type="InterPro" id="IPR009006">
    <property type="entry name" value="Ala_racemase/Decarboxylase_C"/>
</dbReference>
<gene>
    <name evidence="5" type="ORF">DXC89_03435</name>
</gene>
<dbReference type="SUPFAM" id="SSF50621">
    <property type="entry name" value="Alanine racemase C-terminal domain-like"/>
    <property type="match status" value="1"/>
</dbReference>
<evidence type="ECO:0000259" key="4">
    <source>
        <dbReference type="Pfam" id="PF02784"/>
    </source>
</evidence>
<dbReference type="AlphaFoldDB" id="A0A3E4QLE3"/>
<dbReference type="EMBL" id="QSRD01000017">
    <property type="protein sequence ID" value="RGL02851.1"/>
    <property type="molecule type" value="Genomic_DNA"/>
</dbReference>
<reference evidence="5 6" key="1">
    <citation type="submission" date="2018-08" db="EMBL/GenBank/DDBJ databases">
        <title>A genome reference for cultivated species of the human gut microbiota.</title>
        <authorList>
            <person name="Zou Y."/>
            <person name="Xue W."/>
            <person name="Luo G."/>
        </authorList>
    </citation>
    <scope>NUCLEOTIDE SEQUENCE [LARGE SCALE GENOMIC DNA]</scope>
    <source>
        <strain evidence="5 6">TF09-12</strain>
    </source>
</reference>
<evidence type="ECO:0000256" key="1">
    <source>
        <dbReference type="ARBA" id="ARBA00001933"/>
    </source>
</evidence>